<dbReference type="EMBL" id="NEDP02004772">
    <property type="protein sequence ID" value="OWF44472.1"/>
    <property type="molecule type" value="Genomic_DNA"/>
</dbReference>
<evidence type="ECO:0000256" key="1">
    <source>
        <dbReference type="ARBA" id="ARBA00004141"/>
    </source>
</evidence>
<evidence type="ECO:0000256" key="7">
    <source>
        <dbReference type="ARBA" id="ARBA00023098"/>
    </source>
</evidence>
<dbReference type="Pfam" id="PF14360">
    <property type="entry name" value="PAP2_C"/>
    <property type="match status" value="1"/>
</dbReference>
<protein>
    <submittedName>
        <fullName evidence="11">Sphingomyelin synthase-related protein 1</fullName>
    </submittedName>
</protein>
<keyword evidence="6 9" id="KW-1133">Transmembrane helix</keyword>
<keyword evidence="3" id="KW-0808">Transferase</keyword>
<reference evidence="11 12" key="1">
    <citation type="journal article" date="2017" name="Nat. Ecol. Evol.">
        <title>Scallop genome provides insights into evolution of bilaterian karyotype and development.</title>
        <authorList>
            <person name="Wang S."/>
            <person name="Zhang J."/>
            <person name="Jiao W."/>
            <person name="Li J."/>
            <person name="Xun X."/>
            <person name="Sun Y."/>
            <person name="Guo X."/>
            <person name="Huan P."/>
            <person name="Dong B."/>
            <person name="Zhang L."/>
            <person name="Hu X."/>
            <person name="Sun X."/>
            <person name="Wang J."/>
            <person name="Zhao C."/>
            <person name="Wang Y."/>
            <person name="Wang D."/>
            <person name="Huang X."/>
            <person name="Wang R."/>
            <person name="Lv J."/>
            <person name="Li Y."/>
            <person name="Zhang Z."/>
            <person name="Liu B."/>
            <person name="Lu W."/>
            <person name="Hui Y."/>
            <person name="Liang J."/>
            <person name="Zhou Z."/>
            <person name="Hou R."/>
            <person name="Li X."/>
            <person name="Liu Y."/>
            <person name="Li H."/>
            <person name="Ning X."/>
            <person name="Lin Y."/>
            <person name="Zhao L."/>
            <person name="Xing Q."/>
            <person name="Dou J."/>
            <person name="Li Y."/>
            <person name="Mao J."/>
            <person name="Guo H."/>
            <person name="Dou H."/>
            <person name="Li T."/>
            <person name="Mu C."/>
            <person name="Jiang W."/>
            <person name="Fu Q."/>
            <person name="Fu X."/>
            <person name="Miao Y."/>
            <person name="Liu J."/>
            <person name="Yu Q."/>
            <person name="Li R."/>
            <person name="Liao H."/>
            <person name="Li X."/>
            <person name="Kong Y."/>
            <person name="Jiang Z."/>
            <person name="Chourrout D."/>
            <person name="Li R."/>
            <person name="Bao Z."/>
        </authorList>
    </citation>
    <scope>NUCLEOTIDE SEQUENCE [LARGE SCALE GENOMIC DNA]</scope>
    <source>
        <strain evidence="11 12">PY_sf001</strain>
    </source>
</reference>
<dbReference type="GO" id="GO:0005789">
    <property type="term" value="C:endoplasmic reticulum membrane"/>
    <property type="evidence" value="ECO:0007669"/>
    <property type="project" value="TreeGrafter"/>
</dbReference>
<accession>A0A210Q6V3</accession>
<evidence type="ECO:0000256" key="6">
    <source>
        <dbReference type="ARBA" id="ARBA00022989"/>
    </source>
</evidence>
<keyword evidence="5" id="KW-0746">Sphingolipid metabolism</keyword>
<keyword evidence="7" id="KW-0443">Lipid metabolism</keyword>
<dbReference type="GO" id="GO:0005886">
    <property type="term" value="C:plasma membrane"/>
    <property type="evidence" value="ECO:0007669"/>
    <property type="project" value="TreeGrafter"/>
</dbReference>
<keyword evidence="8 9" id="KW-0472">Membrane</keyword>
<sequence>MAATYLEEQYTSFITKNISRNTEAIRKVIIGFLYLLSAHICSCVAIVYVNDRLPDRKKHPPLPDLILDHLPYVPWAGQASEYCLALEMVIWIGMVSFHKQRLQIIHRLCLIAGTLYWLRCACILVTSLPVPDVNKKCFPFPKADTWNKLQRAFDLYSRFGLKVVGAQTCGDYIFSGHTTLLTVLNLFVNEYAPRSRCFVRGITWSLNTSGMVFILLCRGHYTIDVLLAFYISYQIFTSYHYCIVKERTSSLPWKCVDYVTEYFENSKETLPEFEKKSDV</sequence>
<comment type="subcellular location">
    <subcellularLocation>
        <location evidence="1">Membrane</location>
        <topology evidence="1">Multi-pass membrane protein</topology>
    </subcellularLocation>
</comment>
<feature type="transmembrane region" description="Helical" evidence="9">
    <location>
        <begin position="79"/>
        <end position="97"/>
    </location>
</feature>
<name>A0A210Q6V3_MIZYE</name>
<evidence type="ECO:0000256" key="9">
    <source>
        <dbReference type="SAM" id="Phobius"/>
    </source>
</evidence>
<dbReference type="Proteomes" id="UP000242188">
    <property type="component" value="Unassembled WGS sequence"/>
</dbReference>
<evidence type="ECO:0000313" key="12">
    <source>
        <dbReference type="Proteomes" id="UP000242188"/>
    </source>
</evidence>
<evidence type="ECO:0000259" key="10">
    <source>
        <dbReference type="Pfam" id="PF14360"/>
    </source>
</evidence>
<evidence type="ECO:0000256" key="5">
    <source>
        <dbReference type="ARBA" id="ARBA00022919"/>
    </source>
</evidence>
<proteinExistence type="inferred from homology"/>
<dbReference type="PANTHER" id="PTHR21290:SF25">
    <property type="entry name" value="SPHINGOMYELIN SYNTHASE-RELATED PROTEIN 1"/>
    <property type="match status" value="1"/>
</dbReference>
<evidence type="ECO:0000256" key="3">
    <source>
        <dbReference type="ARBA" id="ARBA00022679"/>
    </source>
</evidence>
<dbReference type="InterPro" id="IPR025749">
    <property type="entry name" value="Sphingomyelin_synth-like_dom"/>
</dbReference>
<comment type="caution">
    <text evidence="11">The sequence shown here is derived from an EMBL/GenBank/DDBJ whole genome shotgun (WGS) entry which is preliminary data.</text>
</comment>
<keyword evidence="12" id="KW-1185">Reference proteome</keyword>
<dbReference type="GO" id="GO:0000139">
    <property type="term" value="C:Golgi membrane"/>
    <property type="evidence" value="ECO:0007669"/>
    <property type="project" value="TreeGrafter"/>
</dbReference>
<keyword evidence="4 9" id="KW-0812">Transmembrane</keyword>
<dbReference type="PANTHER" id="PTHR21290">
    <property type="entry name" value="SPHINGOMYELIN SYNTHETASE"/>
    <property type="match status" value="1"/>
</dbReference>
<dbReference type="GO" id="GO:0033188">
    <property type="term" value="F:sphingomyelin synthase activity"/>
    <property type="evidence" value="ECO:0007669"/>
    <property type="project" value="TreeGrafter"/>
</dbReference>
<dbReference type="GO" id="GO:0046513">
    <property type="term" value="P:ceramide biosynthetic process"/>
    <property type="evidence" value="ECO:0007669"/>
    <property type="project" value="TreeGrafter"/>
</dbReference>
<organism evidence="11 12">
    <name type="scientific">Mizuhopecten yessoensis</name>
    <name type="common">Japanese scallop</name>
    <name type="synonym">Patinopecten yessoensis</name>
    <dbReference type="NCBI Taxonomy" id="6573"/>
    <lineage>
        <taxon>Eukaryota</taxon>
        <taxon>Metazoa</taxon>
        <taxon>Spiralia</taxon>
        <taxon>Lophotrochozoa</taxon>
        <taxon>Mollusca</taxon>
        <taxon>Bivalvia</taxon>
        <taxon>Autobranchia</taxon>
        <taxon>Pteriomorphia</taxon>
        <taxon>Pectinida</taxon>
        <taxon>Pectinoidea</taxon>
        <taxon>Pectinidae</taxon>
        <taxon>Mizuhopecten</taxon>
    </lineage>
</organism>
<evidence type="ECO:0000256" key="8">
    <source>
        <dbReference type="ARBA" id="ARBA00023136"/>
    </source>
</evidence>
<evidence type="ECO:0000313" key="11">
    <source>
        <dbReference type="EMBL" id="OWF44472.1"/>
    </source>
</evidence>
<feature type="transmembrane region" description="Helical" evidence="9">
    <location>
        <begin position="28"/>
        <end position="49"/>
    </location>
</feature>
<evidence type="ECO:0000256" key="4">
    <source>
        <dbReference type="ARBA" id="ARBA00022692"/>
    </source>
</evidence>
<feature type="transmembrane region" description="Helical" evidence="9">
    <location>
        <begin position="109"/>
        <end position="130"/>
    </location>
</feature>
<comment type="similarity">
    <text evidence="2">Belongs to the sphingomyelin synthase family.</text>
</comment>
<dbReference type="OrthoDB" id="422827at2759"/>
<dbReference type="InterPro" id="IPR045221">
    <property type="entry name" value="Sphingomyelin_synth-like"/>
</dbReference>
<dbReference type="AlphaFoldDB" id="A0A210Q6V3"/>
<dbReference type="GO" id="GO:0047493">
    <property type="term" value="F:ceramide cholinephosphotransferase activity"/>
    <property type="evidence" value="ECO:0007669"/>
    <property type="project" value="TreeGrafter"/>
</dbReference>
<gene>
    <name evidence="11" type="ORF">KP79_PYT15090</name>
</gene>
<feature type="domain" description="Sphingomyelin synthase-like" evidence="10">
    <location>
        <begin position="168"/>
        <end position="240"/>
    </location>
</feature>
<evidence type="ECO:0000256" key="2">
    <source>
        <dbReference type="ARBA" id="ARBA00005441"/>
    </source>
</evidence>